<keyword evidence="3" id="KW-0472">Membrane</keyword>
<organism evidence="5 6">
    <name type="scientific">Cuscuta australis</name>
    <dbReference type="NCBI Taxonomy" id="267555"/>
    <lineage>
        <taxon>Eukaryota</taxon>
        <taxon>Viridiplantae</taxon>
        <taxon>Streptophyta</taxon>
        <taxon>Embryophyta</taxon>
        <taxon>Tracheophyta</taxon>
        <taxon>Spermatophyta</taxon>
        <taxon>Magnoliopsida</taxon>
        <taxon>eudicotyledons</taxon>
        <taxon>Gunneridae</taxon>
        <taxon>Pentapetalae</taxon>
        <taxon>asterids</taxon>
        <taxon>lamiids</taxon>
        <taxon>Solanales</taxon>
        <taxon>Convolvulaceae</taxon>
        <taxon>Cuscuteae</taxon>
        <taxon>Cuscuta</taxon>
        <taxon>Cuscuta subgen. Grammica</taxon>
        <taxon>Cuscuta sect. Cleistogrammica</taxon>
    </lineage>
</organism>
<evidence type="ECO:0000256" key="2">
    <source>
        <dbReference type="SAM" id="MobiDB-lite"/>
    </source>
</evidence>
<keyword evidence="1" id="KW-0862">Zinc</keyword>
<evidence type="ECO:0000256" key="3">
    <source>
        <dbReference type="SAM" id="Phobius"/>
    </source>
</evidence>
<dbReference type="PROSITE" id="PS50089">
    <property type="entry name" value="ZF_RING_2"/>
    <property type="match status" value="1"/>
</dbReference>
<keyword evidence="1" id="KW-0863">Zinc-finger</keyword>
<feature type="transmembrane region" description="Helical" evidence="3">
    <location>
        <begin position="24"/>
        <end position="46"/>
    </location>
</feature>
<evidence type="ECO:0000256" key="1">
    <source>
        <dbReference type="PROSITE-ProRule" id="PRU00175"/>
    </source>
</evidence>
<dbReference type="SMART" id="SM00184">
    <property type="entry name" value="RING"/>
    <property type="match status" value="1"/>
</dbReference>
<keyword evidence="3" id="KW-1133">Transmembrane helix</keyword>
<dbReference type="PANTHER" id="PTHR45676">
    <property type="entry name" value="RING-H2 FINGER PROTEIN ATL51-RELATED"/>
    <property type="match status" value="1"/>
</dbReference>
<feature type="region of interest" description="Disordered" evidence="2">
    <location>
        <begin position="155"/>
        <end position="176"/>
    </location>
</feature>
<dbReference type="SUPFAM" id="SSF57850">
    <property type="entry name" value="RING/U-box"/>
    <property type="match status" value="1"/>
</dbReference>
<dbReference type="CDD" id="cd16461">
    <property type="entry name" value="RING-H2_EL5-like"/>
    <property type="match status" value="1"/>
</dbReference>
<comment type="caution">
    <text evidence="5">The sequence shown here is derived from an EMBL/GenBank/DDBJ whole genome shotgun (WGS) entry which is preliminary data.</text>
</comment>
<dbReference type="AlphaFoldDB" id="A0A328D754"/>
<dbReference type="EMBL" id="NQVE01000183">
    <property type="protein sequence ID" value="RAL41672.1"/>
    <property type="molecule type" value="Genomic_DNA"/>
</dbReference>
<keyword evidence="1" id="KW-0479">Metal-binding</keyword>
<protein>
    <recommendedName>
        <fullName evidence="4">RING-type domain-containing protein</fullName>
    </recommendedName>
</protein>
<dbReference type="GO" id="GO:0008270">
    <property type="term" value="F:zinc ion binding"/>
    <property type="evidence" value="ECO:0007669"/>
    <property type="project" value="UniProtKB-KW"/>
</dbReference>
<evidence type="ECO:0000259" key="4">
    <source>
        <dbReference type="PROSITE" id="PS50089"/>
    </source>
</evidence>
<dbReference type="Gene3D" id="3.30.40.10">
    <property type="entry name" value="Zinc/RING finger domain, C3HC4 (zinc finger)"/>
    <property type="match status" value="1"/>
</dbReference>
<keyword evidence="3" id="KW-0812">Transmembrane</keyword>
<dbReference type="Pfam" id="PF13639">
    <property type="entry name" value="zf-RING_2"/>
    <property type="match status" value="1"/>
</dbReference>
<reference evidence="5 6" key="1">
    <citation type="submission" date="2018-06" db="EMBL/GenBank/DDBJ databases">
        <title>The Genome of Cuscuta australis (Dodder) Provides Insight into the Evolution of Plant Parasitism.</title>
        <authorList>
            <person name="Liu H."/>
        </authorList>
    </citation>
    <scope>NUCLEOTIDE SEQUENCE [LARGE SCALE GENOMIC DNA]</scope>
    <source>
        <strain evidence="6">cv. Yunnan</strain>
        <tissue evidence="5">Vines</tissue>
    </source>
</reference>
<dbReference type="PANTHER" id="PTHR45676:SF41">
    <property type="entry name" value="RING-H2 FINGER PROTEIN ATL66"/>
    <property type="match status" value="1"/>
</dbReference>
<gene>
    <name evidence="5" type="ORF">DM860_008854</name>
</gene>
<keyword evidence="6" id="KW-1185">Reference proteome</keyword>
<feature type="domain" description="RING-type" evidence="4">
    <location>
        <begin position="104"/>
        <end position="146"/>
    </location>
</feature>
<proteinExistence type="predicted"/>
<dbReference type="GO" id="GO:0016567">
    <property type="term" value="P:protein ubiquitination"/>
    <property type="evidence" value="ECO:0007669"/>
    <property type="project" value="TreeGrafter"/>
</dbReference>
<sequence>MGFDEDTGSPLFQRKSPVDLNTKIMIAAIISVTTVIFVLTLLHLYTRSVLSRQDHRRRTAILRLLLASAASSPTPKTGLHPSVVAALPASTFTTAEGNETVIECSVCLSVVQEGETVRTLPNCHHTFHAECIDKWFGGRSSCPIFRAEAAPRHPMLLTPEPRGRGAVSRGGDMDES</sequence>
<dbReference type="InterPro" id="IPR001841">
    <property type="entry name" value="Znf_RING"/>
</dbReference>
<name>A0A328D754_9ASTE</name>
<dbReference type="InterPro" id="IPR013083">
    <property type="entry name" value="Znf_RING/FYVE/PHD"/>
</dbReference>
<evidence type="ECO:0000313" key="5">
    <source>
        <dbReference type="EMBL" id="RAL41672.1"/>
    </source>
</evidence>
<evidence type="ECO:0000313" key="6">
    <source>
        <dbReference type="Proteomes" id="UP000249390"/>
    </source>
</evidence>
<accession>A0A328D754</accession>
<dbReference type="Proteomes" id="UP000249390">
    <property type="component" value="Unassembled WGS sequence"/>
</dbReference>